<dbReference type="InterPro" id="IPR037079">
    <property type="entry name" value="AF2212/PG0164-like_sf"/>
</dbReference>
<comment type="caution">
    <text evidence="1">The sequence shown here is derived from an EMBL/GenBank/DDBJ whole genome shotgun (WGS) entry which is preliminary data.</text>
</comment>
<evidence type="ECO:0000313" key="1">
    <source>
        <dbReference type="EMBL" id="MDT9600567.1"/>
    </source>
</evidence>
<dbReference type="EMBL" id="JAVUPU010000010">
    <property type="protein sequence ID" value="MDT9600567.1"/>
    <property type="molecule type" value="Genomic_DNA"/>
</dbReference>
<dbReference type="InterPro" id="IPR015018">
    <property type="entry name" value="DUF1905"/>
</dbReference>
<dbReference type="Proteomes" id="UP001259572">
    <property type="component" value="Unassembled WGS sequence"/>
</dbReference>
<name>A0ABU3QB51_9SPHN</name>
<evidence type="ECO:0000313" key="2">
    <source>
        <dbReference type="Proteomes" id="UP001259572"/>
    </source>
</evidence>
<dbReference type="Gene3D" id="2.40.30.100">
    <property type="entry name" value="AF2212/PG0164-like"/>
    <property type="match status" value="1"/>
</dbReference>
<accession>A0ABU3QB51</accession>
<protein>
    <submittedName>
        <fullName evidence="1">DUF1905 domain-containing protein</fullName>
    </submittedName>
</protein>
<reference evidence="1 2" key="1">
    <citation type="submission" date="2023-05" db="EMBL/GenBank/DDBJ databases">
        <authorList>
            <person name="Guo Y."/>
        </authorList>
    </citation>
    <scope>NUCLEOTIDE SEQUENCE [LARGE SCALE GENOMIC DNA]</scope>
    <source>
        <strain evidence="1 2">GR2756</strain>
    </source>
</reference>
<gene>
    <name evidence="1" type="ORF">RQX22_16525</name>
</gene>
<proteinExistence type="predicted"/>
<dbReference type="RefSeq" id="WP_315727888.1">
    <property type="nucleotide sequence ID" value="NZ_JAVUPU010000010.1"/>
</dbReference>
<organism evidence="1 2">
    <name type="scientific">Sphingosinicella rhizophila</name>
    <dbReference type="NCBI Taxonomy" id="3050082"/>
    <lineage>
        <taxon>Bacteria</taxon>
        <taxon>Pseudomonadati</taxon>
        <taxon>Pseudomonadota</taxon>
        <taxon>Alphaproteobacteria</taxon>
        <taxon>Sphingomonadales</taxon>
        <taxon>Sphingosinicellaceae</taxon>
        <taxon>Sphingosinicella</taxon>
    </lineage>
</organism>
<sequence>MTRIEQRAGVTGADAVTFAGPLLVWRTEKYGDMGYVMITGAAAEAITAHELMRRLELGRRRGFGSVKVNAIVGDSSWSTSVFPQKKGSWFLPVKKAICRVEGLEANDEVAVELELL</sequence>
<dbReference type="SUPFAM" id="SSF141694">
    <property type="entry name" value="AF2212/PG0164-like"/>
    <property type="match status" value="1"/>
</dbReference>
<keyword evidence="2" id="KW-1185">Reference proteome</keyword>
<dbReference type="Pfam" id="PF08922">
    <property type="entry name" value="DUF1905"/>
    <property type="match status" value="1"/>
</dbReference>